<dbReference type="Pfam" id="PF08240">
    <property type="entry name" value="ADH_N"/>
    <property type="match status" value="1"/>
</dbReference>
<dbReference type="SUPFAM" id="SSF50129">
    <property type="entry name" value="GroES-like"/>
    <property type="match status" value="1"/>
</dbReference>
<dbReference type="InterPro" id="IPR013154">
    <property type="entry name" value="ADH-like_N"/>
</dbReference>
<comment type="caution">
    <text evidence="3">The sequence shown here is derived from an EMBL/GenBank/DDBJ whole genome shotgun (WGS) entry which is preliminary data.</text>
</comment>
<keyword evidence="1" id="KW-0521">NADP</keyword>
<dbReference type="InterPro" id="IPR036291">
    <property type="entry name" value="NAD(P)-bd_dom_sf"/>
</dbReference>
<proteinExistence type="predicted"/>
<protein>
    <submittedName>
        <fullName evidence="3">NADPH2:quinone reductase</fullName>
        <ecNumber evidence="3">1.6.5.5</ecNumber>
    </submittedName>
</protein>
<keyword evidence="3" id="KW-0560">Oxidoreductase</keyword>
<dbReference type="InterPro" id="IPR011032">
    <property type="entry name" value="GroES-like_sf"/>
</dbReference>
<dbReference type="EMBL" id="JACHJP010000010">
    <property type="protein sequence ID" value="MBB4919689.1"/>
    <property type="molecule type" value="Genomic_DNA"/>
</dbReference>
<dbReference type="Gene3D" id="3.40.50.720">
    <property type="entry name" value="NAD(P)-binding Rossmann-like Domain"/>
    <property type="match status" value="1"/>
</dbReference>
<dbReference type="InterPro" id="IPR051603">
    <property type="entry name" value="Zinc-ADH_QOR/CCCR"/>
</dbReference>
<dbReference type="SUPFAM" id="SSF51735">
    <property type="entry name" value="NAD(P)-binding Rossmann-fold domains"/>
    <property type="match status" value="1"/>
</dbReference>
<dbReference type="SMART" id="SM00829">
    <property type="entry name" value="PKS_ER"/>
    <property type="match status" value="1"/>
</dbReference>
<dbReference type="CDD" id="cd08253">
    <property type="entry name" value="zeta_crystallin"/>
    <property type="match status" value="1"/>
</dbReference>
<name>A0A7W7QTW6_9ACTN</name>
<keyword evidence="4" id="KW-1185">Reference proteome</keyword>
<dbReference type="AlphaFoldDB" id="A0A7W7QTW6"/>
<evidence type="ECO:0000259" key="2">
    <source>
        <dbReference type="SMART" id="SM00829"/>
    </source>
</evidence>
<dbReference type="InterPro" id="IPR020843">
    <property type="entry name" value="ER"/>
</dbReference>
<dbReference type="Proteomes" id="UP000552644">
    <property type="component" value="Unassembled WGS sequence"/>
</dbReference>
<dbReference type="RefSeq" id="WP_184722312.1">
    <property type="nucleotide sequence ID" value="NZ_JACHJP010000010.1"/>
</dbReference>
<dbReference type="InterPro" id="IPR013149">
    <property type="entry name" value="ADH-like_C"/>
</dbReference>
<evidence type="ECO:0000313" key="3">
    <source>
        <dbReference type="EMBL" id="MBB4919689.1"/>
    </source>
</evidence>
<dbReference type="PANTHER" id="PTHR44154:SF1">
    <property type="entry name" value="QUINONE OXIDOREDUCTASE"/>
    <property type="match status" value="1"/>
</dbReference>
<sequence>MRAIIYTETGGPEVLRLVERPVPEPGPGEVRVRVVLSAVNPSDWKFRADESGPTFPEVVPNQDGSGVVDAVGAGVDDLRPGDRVWIWEAAWQRPDGTAQEFVVLPARQAVRLPAEVSFEVGAALGVPALTAHRCLTVLDSTVLDNTVGESGAGRLAPGALAGRTVLVAGGAGAVGNAAIQLARWAGATVVTTVSGPEKAALAASAGAHHVVNYREGDAAEEIRRVAPCGVDLVVEVAPVVNLDLDLAVLAPAGTVAVYAVDGGPPEVLLPLGPVAAGNLRYQGVLVYTVPEAVKLAAVEDVSAAVAAGALRVGEEAGLPIVRFPLERAADAHAAVEAGAVGKVIIEVGA</sequence>
<gene>
    <name evidence="3" type="ORF">FHS44_006832</name>
</gene>
<dbReference type="Pfam" id="PF00107">
    <property type="entry name" value="ADH_zinc_N"/>
    <property type="match status" value="1"/>
</dbReference>
<reference evidence="3 4" key="1">
    <citation type="submission" date="2020-08" db="EMBL/GenBank/DDBJ databases">
        <title>Genomic Encyclopedia of Type Strains, Phase III (KMG-III): the genomes of soil and plant-associated and newly described type strains.</title>
        <authorList>
            <person name="Whitman W."/>
        </authorList>
    </citation>
    <scope>NUCLEOTIDE SEQUENCE [LARGE SCALE GENOMIC DNA]</scope>
    <source>
        <strain evidence="3 4">CECT 8840</strain>
    </source>
</reference>
<dbReference type="Gene3D" id="3.90.180.10">
    <property type="entry name" value="Medium-chain alcohol dehydrogenases, catalytic domain"/>
    <property type="match status" value="1"/>
</dbReference>
<organism evidence="3 4">
    <name type="scientific">Streptosporangium saharense</name>
    <dbReference type="NCBI Taxonomy" id="1706840"/>
    <lineage>
        <taxon>Bacteria</taxon>
        <taxon>Bacillati</taxon>
        <taxon>Actinomycetota</taxon>
        <taxon>Actinomycetes</taxon>
        <taxon>Streptosporangiales</taxon>
        <taxon>Streptosporangiaceae</taxon>
        <taxon>Streptosporangium</taxon>
    </lineage>
</organism>
<accession>A0A7W7QTW6</accession>
<dbReference type="GO" id="GO:0003960">
    <property type="term" value="F:quinone reductase (NADPH) activity"/>
    <property type="evidence" value="ECO:0007669"/>
    <property type="project" value="UniProtKB-EC"/>
</dbReference>
<dbReference type="EC" id="1.6.5.5" evidence="3"/>
<evidence type="ECO:0000313" key="4">
    <source>
        <dbReference type="Proteomes" id="UP000552644"/>
    </source>
</evidence>
<feature type="domain" description="Enoyl reductase (ER)" evidence="2">
    <location>
        <begin position="10"/>
        <end position="345"/>
    </location>
</feature>
<dbReference type="PANTHER" id="PTHR44154">
    <property type="entry name" value="QUINONE OXIDOREDUCTASE"/>
    <property type="match status" value="1"/>
</dbReference>
<evidence type="ECO:0000256" key="1">
    <source>
        <dbReference type="ARBA" id="ARBA00022857"/>
    </source>
</evidence>